<dbReference type="InterPro" id="IPR008965">
    <property type="entry name" value="CBM2/CBM3_carb-bd_dom_sf"/>
</dbReference>
<dbReference type="InterPro" id="IPR001919">
    <property type="entry name" value="CBD2"/>
</dbReference>
<evidence type="ECO:0000313" key="5">
    <source>
        <dbReference type="Proteomes" id="UP000217103"/>
    </source>
</evidence>
<dbReference type="GO" id="GO:0005975">
    <property type="term" value="P:carbohydrate metabolic process"/>
    <property type="evidence" value="ECO:0007669"/>
    <property type="project" value="InterPro"/>
</dbReference>
<accession>A0A1H1A4U9</accession>
<dbReference type="InterPro" id="IPR012291">
    <property type="entry name" value="CBM2_carb-bd_dom_sf"/>
</dbReference>
<organism evidence="4 5">
    <name type="scientific">Thermostaphylospora chromogena</name>
    <dbReference type="NCBI Taxonomy" id="35622"/>
    <lineage>
        <taxon>Bacteria</taxon>
        <taxon>Bacillati</taxon>
        <taxon>Actinomycetota</taxon>
        <taxon>Actinomycetes</taxon>
        <taxon>Streptosporangiales</taxon>
        <taxon>Thermomonosporaceae</taxon>
        <taxon>Thermostaphylospora</taxon>
    </lineage>
</organism>
<dbReference type="EMBL" id="FNKK01000002">
    <property type="protein sequence ID" value="SDQ34640.1"/>
    <property type="molecule type" value="Genomic_DNA"/>
</dbReference>
<keyword evidence="2" id="KW-0732">Signal</keyword>
<protein>
    <submittedName>
        <fullName evidence="4">Glucose/arabinose dehydrogenase, beta-propeller fold</fullName>
    </submittedName>
</protein>
<feature type="region of interest" description="Disordered" evidence="1">
    <location>
        <begin position="357"/>
        <end position="385"/>
    </location>
</feature>
<dbReference type="PANTHER" id="PTHR19328:SF13">
    <property type="entry name" value="HIPL1 PROTEIN"/>
    <property type="match status" value="1"/>
</dbReference>
<dbReference type="Gene3D" id="2.120.10.30">
    <property type="entry name" value="TolB, C-terminal domain"/>
    <property type="match status" value="1"/>
</dbReference>
<sequence>MRAMPMRSLSAVAAAVCATAVAFVLALVAVPPAGAVTAGFDFGRAQVSVTGLQVPWGMAFLPDGSALVTERSLGRIMQVRPGETPVAVATVPGVSAIGESGLLGIAVSPTYEQDRWVYVYFTTATDNRVARLRLDAPQSLQVLLSGIPRASFHDGGRIAFGPDGMLYVATGDAGDTANAQDLGTPAGKILRMRPDGTVPPDNPFGTFVYSYGHRNVQGLAWDEQGRMYATEFGQDTFDEVNRIVAGGNYGWPICEGRCSNPEFRDPIVTWATAEASPSGLAYANGTLFAAALRGGRLWTVPLTADGDAGTPVAELQGAYGRLRAVAVGPDGWLWVATSNRDGRGMPTADDDRIIRIPPADDGPTGSPTPSVTPTVSPTPTGSDGPSACTATYRVVNDWSGGFQAEILVRNTGTARMTGWRVEFTFPDGQTVTQLWGGRHTQSGASVTVVNESWNGALAPDGTTTVGFTGTHRGANGVPSPVTCTPA</sequence>
<keyword evidence="5" id="KW-1185">Reference proteome</keyword>
<dbReference type="InterPro" id="IPR011042">
    <property type="entry name" value="6-blade_b-propeller_TolB-like"/>
</dbReference>
<reference evidence="4 5" key="1">
    <citation type="submission" date="2016-10" db="EMBL/GenBank/DDBJ databases">
        <authorList>
            <person name="de Groot N.N."/>
        </authorList>
    </citation>
    <scope>NUCLEOTIDE SEQUENCE [LARGE SCALE GENOMIC DNA]</scope>
    <source>
        <strain evidence="4 5">DSM 43794</strain>
    </source>
</reference>
<dbReference type="SUPFAM" id="SSF50952">
    <property type="entry name" value="Soluble quinoprotein glucose dehydrogenase"/>
    <property type="match status" value="1"/>
</dbReference>
<dbReference type="STRING" id="35622.SAMN04489764_0318"/>
<dbReference type="PROSITE" id="PS51173">
    <property type="entry name" value="CBM2"/>
    <property type="match status" value="1"/>
</dbReference>
<dbReference type="Pfam" id="PF07995">
    <property type="entry name" value="GSDH"/>
    <property type="match status" value="1"/>
</dbReference>
<dbReference type="AlphaFoldDB" id="A0A1H1A4U9"/>
<gene>
    <name evidence="4" type="ORF">SAMN04489764_0318</name>
</gene>
<dbReference type="GO" id="GO:0030247">
    <property type="term" value="F:polysaccharide binding"/>
    <property type="evidence" value="ECO:0007669"/>
    <property type="project" value="UniProtKB-UniRule"/>
</dbReference>
<feature type="signal peptide" evidence="2">
    <location>
        <begin position="1"/>
        <end position="22"/>
    </location>
</feature>
<dbReference type="PANTHER" id="PTHR19328">
    <property type="entry name" value="HEDGEHOG-INTERACTING PROTEIN"/>
    <property type="match status" value="1"/>
</dbReference>
<dbReference type="InterPro" id="IPR011041">
    <property type="entry name" value="Quinoprot_gluc/sorb_DH_b-prop"/>
</dbReference>
<dbReference type="Pfam" id="PF00553">
    <property type="entry name" value="CBM_2"/>
    <property type="match status" value="1"/>
</dbReference>
<evidence type="ECO:0000256" key="1">
    <source>
        <dbReference type="SAM" id="MobiDB-lite"/>
    </source>
</evidence>
<dbReference type="SUPFAM" id="SSF49384">
    <property type="entry name" value="Carbohydrate-binding domain"/>
    <property type="match status" value="1"/>
</dbReference>
<name>A0A1H1A4U9_9ACTN</name>
<feature type="chain" id="PRO_5039383225" evidence="2">
    <location>
        <begin position="23"/>
        <end position="486"/>
    </location>
</feature>
<dbReference type="Proteomes" id="UP000217103">
    <property type="component" value="Unassembled WGS sequence"/>
</dbReference>
<proteinExistence type="predicted"/>
<dbReference type="SMART" id="SM00637">
    <property type="entry name" value="CBD_II"/>
    <property type="match status" value="1"/>
</dbReference>
<dbReference type="Gene3D" id="2.60.40.290">
    <property type="match status" value="1"/>
</dbReference>
<dbReference type="GO" id="GO:0004553">
    <property type="term" value="F:hydrolase activity, hydrolyzing O-glycosyl compounds"/>
    <property type="evidence" value="ECO:0007669"/>
    <property type="project" value="InterPro"/>
</dbReference>
<dbReference type="InterPro" id="IPR012938">
    <property type="entry name" value="Glc/Sorbosone_DH"/>
</dbReference>
<feature type="domain" description="CBM2" evidence="3">
    <location>
        <begin position="381"/>
        <end position="486"/>
    </location>
</feature>
<evidence type="ECO:0000259" key="3">
    <source>
        <dbReference type="PROSITE" id="PS51173"/>
    </source>
</evidence>
<dbReference type="OrthoDB" id="9770043at2"/>
<evidence type="ECO:0000313" key="4">
    <source>
        <dbReference type="EMBL" id="SDQ34640.1"/>
    </source>
</evidence>
<evidence type="ECO:0000256" key="2">
    <source>
        <dbReference type="SAM" id="SignalP"/>
    </source>
</evidence>